<reference evidence="9" key="2">
    <citation type="submission" date="2004-02" db="EMBL/GenBank/DDBJ databases">
        <authorList>
            <consortium name="Genoscope"/>
            <consortium name="Whitehead Institute Centre for Genome Research"/>
        </authorList>
    </citation>
    <scope>NUCLEOTIDE SEQUENCE</scope>
</reference>
<dbReference type="PANTHER" id="PTHR46458:SF2">
    <property type="entry name" value="X GLOBIN"/>
    <property type="match status" value="1"/>
</dbReference>
<dbReference type="GO" id="GO:0020037">
    <property type="term" value="F:heme binding"/>
    <property type="evidence" value="ECO:0007669"/>
    <property type="project" value="InterPro"/>
</dbReference>
<evidence type="ECO:0000256" key="4">
    <source>
        <dbReference type="ARBA" id="ARBA00023004"/>
    </source>
</evidence>
<evidence type="ECO:0000256" key="7">
    <source>
        <dbReference type="SAM" id="MobiDB-lite"/>
    </source>
</evidence>
<dbReference type="CDD" id="cd12137">
    <property type="entry name" value="GbX"/>
    <property type="match status" value="1"/>
</dbReference>
<dbReference type="HOGENOM" id="CLU_003827_13_0_1"/>
<dbReference type="AlphaFoldDB" id="Q4RLN3"/>
<gene>
    <name evidence="9" type="ORF">GSTENG00032411001</name>
</gene>
<dbReference type="EMBL" id="CAAE01015019">
    <property type="protein sequence ID" value="CAG10699.1"/>
    <property type="molecule type" value="Genomic_DNA"/>
</dbReference>
<dbReference type="GO" id="GO:0046872">
    <property type="term" value="F:metal ion binding"/>
    <property type="evidence" value="ECO:0007669"/>
    <property type="project" value="UniProtKB-KW"/>
</dbReference>
<dbReference type="InterPro" id="IPR000971">
    <property type="entry name" value="Globin"/>
</dbReference>
<reference evidence="9" key="1">
    <citation type="journal article" date="2004" name="Nature">
        <title>Genome duplication in the teleost fish Tetraodon nigroviridis reveals the early vertebrate proto-karyotype.</title>
        <authorList>
            <person name="Jaillon O."/>
            <person name="Aury J.-M."/>
            <person name="Brunet F."/>
            <person name="Petit J.-L."/>
            <person name="Stange-Thomann N."/>
            <person name="Mauceli E."/>
            <person name="Bouneau L."/>
            <person name="Fischer C."/>
            <person name="Ozouf-Costaz C."/>
            <person name="Bernot A."/>
            <person name="Nicaud S."/>
            <person name="Jaffe D."/>
            <person name="Fisher S."/>
            <person name="Lutfalla G."/>
            <person name="Dossat C."/>
            <person name="Segurens B."/>
            <person name="Dasilva C."/>
            <person name="Salanoubat M."/>
            <person name="Levy M."/>
            <person name="Boudet N."/>
            <person name="Castellano S."/>
            <person name="Anthouard V."/>
            <person name="Jubin C."/>
            <person name="Castelli V."/>
            <person name="Katinka M."/>
            <person name="Vacherie B."/>
            <person name="Biemont C."/>
            <person name="Skalli Z."/>
            <person name="Cattolico L."/>
            <person name="Poulain J."/>
            <person name="De Berardinis V."/>
            <person name="Cruaud C."/>
            <person name="Duprat S."/>
            <person name="Brottier P."/>
            <person name="Coutanceau J.-P."/>
            <person name="Gouzy J."/>
            <person name="Parra G."/>
            <person name="Lardier G."/>
            <person name="Chapple C."/>
            <person name="McKernan K.J."/>
            <person name="McEwan P."/>
            <person name="Bosak S."/>
            <person name="Kellis M."/>
            <person name="Volff J.-N."/>
            <person name="Guigo R."/>
            <person name="Zody M.C."/>
            <person name="Mesirov J."/>
            <person name="Lindblad-Toh K."/>
            <person name="Birren B."/>
            <person name="Nusbaum C."/>
            <person name="Kahn D."/>
            <person name="Robinson-Rechavi M."/>
            <person name="Laudet V."/>
            <person name="Schachter V."/>
            <person name="Quetier F."/>
            <person name="Saurin W."/>
            <person name="Scarpelli C."/>
            <person name="Wincker P."/>
            <person name="Lander E.S."/>
            <person name="Weissenbach J."/>
            <person name="Roest Crollius H."/>
        </authorList>
    </citation>
    <scope>NUCLEOTIDE SEQUENCE [LARGE SCALE GENOMIC DNA]</scope>
</reference>
<dbReference type="KEGG" id="tng:GSTEN00032411G001"/>
<feature type="compositionally biased region" description="Basic and acidic residues" evidence="7">
    <location>
        <begin position="218"/>
        <end position="227"/>
    </location>
</feature>
<keyword evidence="3" id="KW-0479">Metal-binding</keyword>
<keyword evidence="2 6" id="KW-0349">Heme</keyword>
<keyword evidence="6" id="KW-0561">Oxygen transport</keyword>
<feature type="domain" description="Globin" evidence="8">
    <location>
        <begin position="31"/>
        <end position="203"/>
    </location>
</feature>
<dbReference type="GO" id="GO:0005344">
    <property type="term" value="F:oxygen carrier activity"/>
    <property type="evidence" value="ECO:0007669"/>
    <property type="project" value="UniProtKB-KW"/>
</dbReference>
<comment type="subunit">
    <text evidence="5">Monomer. Homodimers and homotetramers. Mainly monomeric but also detected as part of homodimers and homotetramers.</text>
</comment>
<dbReference type="SUPFAM" id="SSF46458">
    <property type="entry name" value="Globin-like"/>
    <property type="match status" value="1"/>
</dbReference>
<keyword evidence="6" id="KW-0813">Transport</keyword>
<protein>
    <submittedName>
        <fullName evidence="9">Chromosome 10 SCAF15019, whole genome shotgun sequence</fullName>
    </submittedName>
</protein>
<evidence type="ECO:0000313" key="9">
    <source>
        <dbReference type="EMBL" id="CAG10699.1"/>
    </source>
</evidence>
<sequence length="227" mass="25960">MGCAISSLGAKAEFGDRSAEEEDAAAAAAVVYPREDQIQMIKDSWKVIRDDIAKVGIIMFVRLFETHPECKDVFFLFRDVEDLERLRSSRELRAHGLRVMSFIEKSVARLDQQDRLEALAVELGKSHYHYNAPPKYYSVRPQRARGLAHTDSTLKHFSFSQYVGAEFICAVQPILKERFTSELEEAWKTLFQYVTGLMRKGHQEEGSRQRHLALPPKDGPEKRTSAL</sequence>
<keyword evidence="4" id="KW-0408">Iron</keyword>
<dbReference type="InterPro" id="IPR012292">
    <property type="entry name" value="Globin/Proto"/>
</dbReference>
<dbReference type="Pfam" id="PF00042">
    <property type="entry name" value="Globin"/>
    <property type="match status" value="1"/>
</dbReference>
<accession>Q4RLN3</accession>
<evidence type="ECO:0000256" key="3">
    <source>
        <dbReference type="ARBA" id="ARBA00022723"/>
    </source>
</evidence>
<evidence type="ECO:0000256" key="6">
    <source>
        <dbReference type="RuleBase" id="RU000356"/>
    </source>
</evidence>
<comment type="similarity">
    <text evidence="1 6">Belongs to the globin family.</text>
</comment>
<dbReference type="InterPro" id="IPR009050">
    <property type="entry name" value="Globin-like_sf"/>
</dbReference>
<organism evidence="9">
    <name type="scientific">Tetraodon nigroviridis</name>
    <name type="common">Spotted green pufferfish</name>
    <name type="synonym">Chelonodon nigroviridis</name>
    <dbReference type="NCBI Taxonomy" id="99883"/>
    <lineage>
        <taxon>Eukaryota</taxon>
        <taxon>Metazoa</taxon>
        <taxon>Chordata</taxon>
        <taxon>Craniata</taxon>
        <taxon>Vertebrata</taxon>
        <taxon>Euteleostomi</taxon>
        <taxon>Actinopterygii</taxon>
        <taxon>Neopterygii</taxon>
        <taxon>Teleostei</taxon>
        <taxon>Neoteleostei</taxon>
        <taxon>Acanthomorphata</taxon>
        <taxon>Eupercaria</taxon>
        <taxon>Tetraodontiformes</taxon>
        <taxon>Tetradontoidea</taxon>
        <taxon>Tetraodontidae</taxon>
        <taxon>Tetraodon</taxon>
    </lineage>
</organism>
<dbReference type="PANTHER" id="PTHR46458">
    <property type="entry name" value="BLR2807 PROTEIN"/>
    <property type="match status" value="1"/>
</dbReference>
<evidence type="ECO:0000256" key="2">
    <source>
        <dbReference type="ARBA" id="ARBA00022617"/>
    </source>
</evidence>
<dbReference type="OrthoDB" id="436496at2759"/>
<evidence type="ECO:0000256" key="1">
    <source>
        <dbReference type="ARBA" id="ARBA00008705"/>
    </source>
</evidence>
<feature type="region of interest" description="Disordered" evidence="7">
    <location>
        <begin position="202"/>
        <end position="227"/>
    </location>
</feature>
<dbReference type="InterPro" id="IPR050532">
    <property type="entry name" value="Globin-like_OT"/>
</dbReference>
<dbReference type="Gene3D" id="1.10.490.10">
    <property type="entry name" value="Globins"/>
    <property type="match status" value="1"/>
</dbReference>
<proteinExistence type="inferred from homology"/>
<evidence type="ECO:0000256" key="5">
    <source>
        <dbReference type="ARBA" id="ARBA00046401"/>
    </source>
</evidence>
<name>Q4RLN3_TETNG</name>
<dbReference type="PROSITE" id="PS01033">
    <property type="entry name" value="GLOBIN"/>
    <property type="match status" value="1"/>
</dbReference>
<dbReference type="GO" id="GO:0019825">
    <property type="term" value="F:oxygen binding"/>
    <property type="evidence" value="ECO:0007669"/>
    <property type="project" value="InterPro"/>
</dbReference>
<evidence type="ECO:0000259" key="8">
    <source>
        <dbReference type="PROSITE" id="PS01033"/>
    </source>
</evidence>